<dbReference type="AlphaFoldDB" id="A0A1D1W5I2"/>
<proteinExistence type="predicted"/>
<name>A0A1D1W5I2_RAMVA</name>
<sequence>MDLPVHLCNHTTFVLPESGIPFAARQEHQHAPLIIAVLVDLGGEQRFQKDQGL</sequence>
<accession>A0A1D1W5I2</accession>
<reference evidence="1 2" key="1">
    <citation type="journal article" date="2016" name="Nat. Commun.">
        <title>Extremotolerant tardigrade genome and improved radiotolerance of human cultured cells by tardigrade-unique protein.</title>
        <authorList>
            <person name="Hashimoto T."/>
            <person name="Horikawa D.D."/>
            <person name="Saito Y."/>
            <person name="Kuwahara H."/>
            <person name="Kozuka-Hata H."/>
            <person name="Shin-I T."/>
            <person name="Minakuchi Y."/>
            <person name="Ohishi K."/>
            <person name="Motoyama A."/>
            <person name="Aizu T."/>
            <person name="Enomoto A."/>
            <person name="Kondo K."/>
            <person name="Tanaka S."/>
            <person name="Hara Y."/>
            <person name="Koshikawa S."/>
            <person name="Sagara H."/>
            <person name="Miura T."/>
            <person name="Yokobori S."/>
            <person name="Miyagawa K."/>
            <person name="Suzuki Y."/>
            <person name="Kubo T."/>
            <person name="Oyama M."/>
            <person name="Kohara Y."/>
            <person name="Fujiyama A."/>
            <person name="Arakawa K."/>
            <person name="Katayama T."/>
            <person name="Toyoda A."/>
            <person name="Kunieda T."/>
        </authorList>
    </citation>
    <scope>NUCLEOTIDE SEQUENCE [LARGE SCALE GENOMIC DNA]</scope>
    <source>
        <strain evidence="1 2">YOKOZUNA-1</strain>
    </source>
</reference>
<gene>
    <name evidence="1" type="primary">RvY_18381-1</name>
    <name evidence="1" type="synonym">RvY_18381.1</name>
    <name evidence="1" type="ORF">RvY_18381</name>
</gene>
<evidence type="ECO:0000313" key="2">
    <source>
        <dbReference type="Proteomes" id="UP000186922"/>
    </source>
</evidence>
<comment type="caution">
    <text evidence="1">The sequence shown here is derived from an EMBL/GenBank/DDBJ whole genome shotgun (WGS) entry which is preliminary data.</text>
</comment>
<organism evidence="1 2">
    <name type="scientific">Ramazzottius varieornatus</name>
    <name type="common">Water bear</name>
    <name type="synonym">Tardigrade</name>
    <dbReference type="NCBI Taxonomy" id="947166"/>
    <lineage>
        <taxon>Eukaryota</taxon>
        <taxon>Metazoa</taxon>
        <taxon>Ecdysozoa</taxon>
        <taxon>Tardigrada</taxon>
        <taxon>Eutardigrada</taxon>
        <taxon>Parachela</taxon>
        <taxon>Hypsibioidea</taxon>
        <taxon>Ramazzottiidae</taxon>
        <taxon>Ramazzottius</taxon>
    </lineage>
</organism>
<evidence type="ECO:0000313" key="1">
    <source>
        <dbReference type="EMBL" id="GAV08727.1"/>
    </source>
</evidence>
<protein>
    <submittedName>
        <fullName evidence="1">Uncharacterized protein</fullName>
    </submittedName>
</protein>
<keyword evidence="2" id="KW-1185">Reference proteome</keyword>
<dbReference type="EMBL" id="BDGG01000018">
    <property type="protein sequence ID" value="GAV08727.1"/>
    <property type="molecule type" value="Genomic_DNA"/>
</dbReference>
<dbReference type="Proteomes" id="UP000186922">
    <property type="component" value="Unassembled WGS sequence"/>
</dbReference>